<dbReference type="SUPFAM" id="SSF52540">
    <property type="entry name" value="P-loop containing nucleoside triphosphate hydrolases"/>
    <property type="match status" value="1"/>
</dbReference>
<name>A0AAV2TEN3_CALDB</name>
<dbReference type="GO" id="GO:0015439">
    <property type="term" value="F:ABC-type heme transporter activity"/>
    <property type="evidence" value="ECO:0007669"/>
    <property type="project" value="TreeGrafter"/>
</dbReference>
<dbReference type="GO" id="GO:0005524">
    <property type="term" value="F:ATP binding"/>
    <property type="evidence" value="ECO:0007669"/>
    <property type="project" value="UniProtKB-KW"/>
</dbReference>
<evidence type="ECO:0000256" key="5">
    <source>
        <dbReference type="ARBA" id="ARBA00022840"/>
    </source>
</evidence>
<evidence type="ECO:0000313" key="12">
    <source>
        <dbReference type="EMBL" id="CAL5134880.1"/>
    </source>
</evidence>
<dbReference type="GO" id="GO:0020037">
    <property type="term" value="F:heme binding"/>
    <property type="evidence" value="ECO:0007669"/>
    <property type="project" value="TreeGrafter"/>
</dbReference>
<dbReference type="PROSITE" id="PS00211">
    <property type="entry name" value="ABC_TRANSPORTER_1"/>
    <property type="match status" value="1"/>
</dbReference>
<evidence type="ECO:0000256" key="7">
    <source>
        <dbReference type="ARBA" id="ARBA00023136"/>
    </source>
</evidence>
<dbReference type="InterPro" id="IPR027417">
    <property type="entry name" value="P-loop_NTPase"/>
</dbReference>
<comment type="caution">
    <text evidence="12">The sequence shown here is derived from an EMBL/GenBank/DDBJ whole genome shotgun (WGS) entry which is preliminary data.</text>
</comment>
<protein>
    <submittedName>
        <fullName evidence="12">Uncharacterized protein</fullName>
    </submittedName>
</protein>
<dbReference type="PANTHER" id="PTHR24221">
    <property type="entry name" value="ATP-BINDING CASSETTE SUB-FAMILY B"/>
    <property type="match status" value="1"/>
</dbReference>
<accession>A0AAV2TEN3</accession>
<sequence>MRMGGIHASPERLNEKKGEKRSWLESVRHIKLIWPYIWPKRSVSIQLRVVACFALLFVGRVVNVYSPVLYKRVVDSLSIRPDQTNGLQLSLNASEAHIGPFRLAYRWDLLVQFIALRFVQGLGGGPGGLIGCVKTQLWLGVDQYSSRELSILLFAHLQDLSLRWHLSRKTGEVLRVMDRGTSSVSELLNLMVFDVIPIAMDICFGVIYFTTAFNIWYGLIIVITMVIYTTITTVVTNWRTKFRRKMNNMDNARGTKAVDALLNFETVKYFNAEQFETDRFRAAYVDYQKAEWQTIIAWNLLNFVQSTTVCMSFLVGSMLCARDVVRGTLTVGDFVLFNSYSMQLYGPLGRLGMLYRRIQRSFVDMENMFDLIHENSDVRDAVNAHAIVVKGGEVEFRNVHFGYNPERVILRDVSFKIPAGHTVALVGESGSGKSTIVRLLFRFYDVDKGEILVDDQDIRSVTQSSLRLSIGVVPQDTVLFNDTVEYNIRYGRRIASDEELRSAALAADIHDRILEFPEGYKTVVGERGLKLSGGEKQRIAIARNVLKNPRIMLLDEATSALDTATERNVQASLNKIAQNRTTLVVAHRLSTIVHADEILVMHRGEIVERGTHEQLLAQPDGRYATLWREQCSVSGSQIHS</sequence>
<keyword evidence="2" id="KW-0813">Transport</keyword>
<keyword evidence="3 9" id="KW-0812">Transmembrane</keyword>
<dbReference type="CDD" id="cd03253">
    <property type="entry name" value="ABCC_ATM1_transporter"/>
    <property type="match status" value="1"/>
</dbReference>
<keyword evidence="7 9" id="KW-0472">Membrane</keyword>
<keyword evidence="5" id="KW-0067">ATP-binding</keyword>
<comment type="similarity">
    <text evidence="8">Belongs to the ABC transporter superfamily. ABCB family. Heavy Metal importer (TC 3.A.1.210) subfamily.</text>
</comment>
<evidence type="ECO:0000259" key="10">
    <source>
        <dbReference type="PROSITE" id="PS50893"/>
    </source>
</evidence>
<dbReference type="Pfam" id="PF00664">
    <property type="entry name" value="ABC_membrane"/>
    <property type="match status" value="1"/>
</dbReference>
<keyword evidence="4" id="KW-0547">Nucleotide-binding</keyword>
<evidence type="ECO:0000256" key="1">
    <source>
        <dbReference type="ARBA" id="ARBA00004141"/>
    </source>
</evidence>
<dbReference type="InterPro" id="IPR036640">
    <property type="entry name" value="ABC1_TM_sf"/>
</dbReference>
<dbReference type="Gene3D" id="3.40.50.300">
    <property type="entry name" value="P-loop containing nucleotide triphosphate hydrolases"/>
    <property type="match status" value="1"/>
</dbReference>
<dbReference type="Gene3D" id="1.20.1560.10">
    <property type="entry name" value="ABC transporter type 1, transmembrane domain"/>
    <property type="match status" value="1"/>
</dbReference>
<dbReference type="SMART" id="SM00382">
    <property type="entry name" value="AAA"/>
    <property type="match status" value="1"/>
</dbReference>
<dbReference type="Proteomes" id="UP001497525">
    <property type="component" value="Unassembled WGS sequence"/>
</dbReference>
<dbReference type="InterPro" id="IPR011527">
    <property type="entry name" value="ABC1_TM_dom"/>
</dbReference>
<evidence type="ECO:0000256" key="4">
    <source>
        <dbReference type="ARBA" id="ARBA00022741"/>
    </source>
</evidence>
<organism evidence="12 13">
    <name type="scientific">Calicophoron daubneyi</name>
    <name type="common">Rumen fluke</name>
    <name type="synonym">Paramphistomum daubneyi</name>
    <dbReference type="NCBI Taxonomy" id="300641"/>
    <lineage>
        <taxon>Eukaryota</taxon>
        <taxon>Metazoa</taxon>
        <taxon>Spiralia</taxon>
        <taxon>Lophotrochozoa</taxon>
        <taxon>Platyhelminthes</taxon>
        <taxon>Trematoda</taxon>
        <taxon>Digenea</taxon>
        <taxon>Plagiorchiida</taxon>
        <taxon>Pronocephalata</taxon>
        <taxon>Paramphistomoidea</taxon>
        <taxon>Paramphistomidae</taxon>
        <taxon>Calicophoron</taxon>
    </lineage>
</organism>
<reference evidence="12" key="1">
    <citation type="submission" date="2024-06" db="EMBL/GenBank/DDBJ databases">
        <authorList>
            <person name="Liu X."/>
            <person name="Lenzi L."/>
            <person name="Haldenby T S."/>
            <person name="Uol C."/>
        </authorList>
    </citation>
    <scope>NUCLEOTIDE SEQUENCE</scope>
</reference>
<dbReference type="GO" id="GO:0016887">
    <property type="term" value="F:ATP hydrolysis activity"/>
    <property type="evidence" value="ECO:0007669"/>
    <property type="project" value="InterPro"/>
</dbReference>
<dbReference type="AlphaFoldDB" id="A0AAV2TEN3"/>
<evidence type="ECO:0000313" key="13">
    <source>
        <dbReference type="Proteomes" id="UP001497525"/>
    </source>
</evidence>
<comment type="subcellular location">
    <subcellularLocation>
        <location evidence="1">Membrane</location>
        <topology evidence="1">Multi-pass membrane protein</topology>
    </subcellularLocation>
</comment>
<dbReference type="PROSITE" id="PS50893">
    <property type="entry name" value="ABC_TRANSPORTER_2"/>
    <property type="match status" value="1"/>
</dbReference>
<dbReference type="SUPFAM" id="SSF90123">
    <property type="entry name" value="ABC transporter transmembrane region"/>
    <property type="match status" value="1"/>
</dbReference>
<evidence type="ECO:0000256" key="8">
    <source>
        <dbReference type="ARBA" id="ARBA00024363"/>
    </source>
</evidence>
<evidence type="ECO:0000256" key="3">
    <source>
        <dbReference type="ARBA" id="ARBA00022692"/>
    </source>
</evidence>
<dbReference type="PROSITE" id="PS50929">
    <property type="entry name" value="ABC_TM1F"/>
    <property type="match status" value="1"/>
</dbReference>
<feature type="domain" description="ABC transporter" evidence="10">
    <location>
        <begin position="394"/>
        <end position="628"/>
    </location>
</feature>
<feature type="transmembrane region" description="Helical" evidence="9">
    <location>
        <begin position="215"/>
        <end position="238"/>
    </location>
</feature>
<dbReference type="PANTHER" id="PTHR24221:SF654">
    <property type="entry name" value="ATP-BINDING CASSETTE SUB-FAMILY B MEMBER 6"/>
    <property type="match status" value="1"/>
</dbReference>
<proteinExistence type="inferred from homology"/>
<evidence type="ECO:0000256" key="9">
    <source>
        <dbReference type="SAM" id="Phobius"/>
    </source>
</evidence>
<feature type="domain" description="ABC transmembrane type-1" evidence="11">
    <location>
        <begin position="50"/>
        <end position="360"/>
    </location>
</feature>
<feature type="transmembrane region" description="Helical" evidence="9">
    <location>
        <begin position="45"/>
        <end position="62"/>
    </location>
</feature>
<dbReference type="EMBL" id="CAXLJL010000234">
    <property type="protein sequence ID" value="CAL5134880.1"/>
    <property type="molecule type" value="Genomic_DNA"/>
</dbReference>
<evidence type="ECO:0000259" key="11">
    <source>
        <dbReference type="PROSITE" id="PS50929"/>
    </source>
</evidence>
<dbReference type="InterPro" id="IPR017871">
    <property type="entry name" value="ABC_transporter-like_CS"/>
</dbReference>
<keyword evidence="6 9" id="KW-1133">Transmembrane helix</keyword>
<dbReference type="InterPro" id="IPR039421">
    <property type="entry name" value="Type_1_exporter"/>
</dbReference>
<gene>
    <name evidence="12" type="ORF">CDAUBV1_LOCUS8833</name>
</gene>
<dbReference type="InterPro" id="IPR003593">
    <property type="entry name" value="AAA+_ATPase"/>
</dbReference>
<evidence type="ECO:0000256" key="6">
    <source>
        <dbReference type="ARBA" id="ARBA00022989"/>
    </source>
</evidence>
<dbReference type="FunFam" id="3.40.50.300:FF:000186">
    <property type="entry name" value="ATP-binding cassette sub-family B member 7, mitochondrial"/>
    <property type="match status" value="1"/>
</dbReference>
<evidence type="ECO:0000256" key="2">
    <source>
        <dbReference type="ARBA" id="ARBA00022448"/>
    </source>
</evidence>
<dbReference type="InterPro" id="IPR003439">
    <property type="entry name" value="ABC_transporter-like_ATP-bd"/>
</dbReference>
<dbReference type="GO" id="GO:0005774">
    <property type="term" value="C:vacuolar membrane"/>
    <property type="evidence" value="ECO:0007669"/>
    <property type="project" value="TreeGrafter"/>
</dbReference>
<dbReference type="Pfam" id="PF00005">
    <property type="entry name" value="ABC_tran"/>
    <property type="match status" value="1"/>
</dbReference>
<feature type="transmembrane region" description="Helical" evidence="9">
    <location>
        <begin position="187"/>
        <end position="209"/>
    </location>
</feature>